<keyword evidence="7" id="KW-1185">Reference proteome</keyword>
<comment type="caution">
    <text evidence="6">The sequence shown here is derived from an EMBL/GenBank/DDBJ whole genome shotgun (WGS) entry which is preliminary data.</text>
</comment>
<keyword evidence="3" id="KW-0804">Transcription</keyword>
<evidence type="ECO:0000313" key="7">
    <source>
        <dbReference type="Proteomes" id="UP001519332"/>
    </source>
</evidence>
<dbReference type="Gene3D" id="1.10.10.60">
    <property type="entry name" value="Homeodomain-like"/>
    <property type="match status" value="1"/>
</dbReference>
<dbReference type="InterPro" id="IPR036271">
    <property type="entry name" value="Tet_transcr_reg_TetR-rel_C_sf"/>
</dbReference>
<dbReference type="SUPFAM" id="SSF48498">
    <property type="entry name" value="Tetracyclin repressor-like, C-terminal domain"/>
    <property type="match status" value="1"/>
</dbReference>
<gene>
    <name evidence="6" type="ORF">JOF56_006514</name>
</gene>
<dbReference type="Gene3D" id="1.10.357.10">
    <property type="entry name" value="Tetracycline Repressor, domain 2"/>
    <property type="match status" value="1"/>
</dbReference>
<dbReference type="Pfam" id="PF00440">
    <property type="entry name" value="TetR_N"/>
    <property type="match status" value="1"/>
</dbReference>
<dbReference type="InterPro" id="IPR004111">
    <property type="entry name" value="Repressor_TetR_C"/>
</dbReference>
<reference evidence="6 7" key="1">
    <citation type="submission" date="2021-03" db="EMBL/GenBank/DDBJ databases">
        <title>Sequencing the genomes of 1000 actinobacteria strains.</title>
        <authorList>
            <person name="Klenk H.-P."/>
        </authorList>
    </citation>
    <scope>NUCLEOTIDE SEQUENCE [LARGE SCALE GENOMIC DNA]</scope>
    <source>
        <strain evidence="6 7">DSM 46670</strain>
    </source>
</reference>
<evidence type="ECO:0000256" key="4">
    <source>
        <dbReference type="PROSITE-ProRule" id="PRU00335"/>
    </source>
</evidence>
<keyword evidence="2 4" id="KW-0238">DNA-binding</keyword>
<evidence type="ECO:0000259" key="5">
    <source>
        <dbReference type="PROSITE" id="PS50977"/>
    </source>
</evidence>
<dbReference type="InterPro" id="IPR001647">
    <property type="entry name" value="HTH_TetR"/>
</dbReference>
<dbReference type="InterPro" id="IPR050109">
    <property type="entry name" value="HTH-type_TetR-like_transc_reg"/>
</dbReference>
<feature type="domain" description="HTH tetR-type" evidence="5">
    <location>
        <begin position="38"/>
        <end position="98"/>
    </location>
</feature>
<dbReference type="Proteomes" id="UP001519332">
    <property type="component" value="Unassembled WGS sequence"/>
</dbReference>
<evidence type="ECO:0000313" key="6">
    <source>
        <dbReference type="EMBL" id="MBP2326129.1"/>
    </source>
</evidence>
<dbReference type="PROSITE" id="PS50977">
    <property type="entry name" value="HTH_TETR_2"/>
    <property type="match status" value="1"/>
</dbReference>
<dbReference type="EMBL" id="JAGINW010000001">
    <property type="protein sequence ID" value="MBP2326129.1"/>
    <property type="molecule type" value="Genomic_DNA"/>
</dbReference>
<sequence>MGALLVVFAGQGDVRRTMALLWRTAGAPERVSPGPKPGLSADVIVDAAIALADAEGMAAVSMRTVGKQLGRTGMALYTYVPSKSELVDLMYDRVLAELPTGYDLSAGWRVAVTEWARTYWEFLLRHPWVLQVSSARPVLGPNEFATLETLVRLFDGIDVPAPVLKHIVGTLTSFVGGTARTVAESRLAPAATGMSEDDWWYARSAALTEAVPDFAERYPAAVRMEAESQTPHDNSMLYMEREALETFTAGLGFLLDGIETTIRKTA</sequence>
<protein>
    <submittedName>
        <fullName evidence="6">AcrR family transcriptional regulator</fullName>
    </submittedName>
</protein>
<dbReference type="InterPro" id="IPR009057">
    <property type="entry name" value="Homeodomain-like_sf"/>
</dbReference>
<proteinExistence type="predicted"/>
<evidence type="ECO:0000256" key="1">
    <source>
        <dbReference type="ARBA" id="ARBA00023015"/>
    </source>
</evidence>
<dbReference type="PANTHER" id="PTHR30055:SF151">
    <property type="entry name" value="TRANSCRIPTIONAL REGULATORY PROTEIN"/>
    <property type="match status" value="1"/>
</dbReference>
<dbReference type="SUPFAM" id="SSF46689">
    <property type="entry name" value="Homeodomain-like"/>
    <property type="match status" value="1"/>
</dbReference>
<feature type="DNA-binding region" description="H-T-H motif" evidence="4">
    <location>
        <begin position="61"/>
        <end position="80"/>
    </location>
</feature>
<accession>A0ABS4TP24</accession>
<evidence type="ECO:0000256" key="3">
    <source>
        <dbReference type="ARBA" id="ARBA00023163"/>
    </source>
</evidence>
<organism evidence="6 7">
    <name type="scientific">Kibdelosporangium banguiense</name>
    <dbReference type="NCBI Taxonomy" id="1365924"/>
    <lineage>
        <taxon>Bacteria</taxon>
        <taxon>Bacillati</taxon>
        <taxon>Actinomycetota</taxon>
        <taxon>Actinomycetes</taxon>
        <taxon>Pseudonocardiales</taxon>
        <taxon>Pseudonocardiaceae</taxon>
        <taxon>Kibdelosporangium</taxon>
    </lineage>
</organism>
<dbReference type="PANTHER" id="PTHR30055">
    <property type="entry name" value="HTH-TYPE TRANSCRIPTIONAL REGULATOR RUTR"/>
    <property type="match status" value="1"/>
</dbReference>
<evidence type="ECO:0000256" key="2">
    <source>
        <dbReference type="ARBA" id="ARBA00023125"/>
    </source>
</evidence>
<keyword evidence="1" id="KW-0805">Transcription regulation</keyword>
<name>A0ABS4TP24_9PSEU</name>
<dbReference type="Pfam" id="PF02909">
    <property type="entry name" value="TetR_C_1"/>
    <property type="match status" value="1"/>
</dbReference>